<organism evidence="6 7">
    <name type="scientific">Trichoderma longibrachiatum ATCC 18648</name>
    <dbReference type="NCBI Taxonomy" id="983965"/>
    <lineage>
        <taxon>Eukaryota</taxon>
        <taxon>Fungi</taxon>
        <taxon>Dikarya</taxon>
        <taxon>Ascomycota</taxon>
        <taxon>Pezizomycotina</taxon>
        <taxon>Sordariomycetes</taxon>
        <taxon>Hypocreomycetidae</taxon>
        <taxon>Hypocreales</taxon>
        <taxon>Hypocreaceae</taxon>
        <taxon>Trichoderma</taxon>
    </lineage>
</organism>
<evidence type="ECO:0000256" key="4">
    <source>
        <dbReference type="ARBA" id="ARBA00023002"/>
    </source>
</evidence>
<dbReference type="InterPro" id="IPR016169">
    <property type="entry name" value="FAD-bd_PCMH_sub2"/>
</dbReference>
<evidence type="ECO:0000256" key="3">
    <source>
        <dbReference type="ARBA" id="ARBA00022827"/>
    </source>
</evidence>
<comment type="similarity">
    <text evidence="1">Belongs to the oxygen-dependent FAD-linked oxidoreductase family.</text>
</comment>
<name>A0A2T4CD81_TRILO</name>
<evidence type="ECO:0000259" key="5">
    <source>
        <dbReference type="PROSITE" id="PS51387"/>
    </source>
</evidence>
<evidence type="ECO:0000256" key="2">
    <source>
        <dbReference type="ARBA" id="ARBA00022630"/>
    </source>
</evidence>
<dbReference type="OrthoDB" id="415825at2759"/>
<keyword evidence="7" id="KW-1185">Reference proteome</keyword>
<dbReference type="PANTHER" id="PTHR42973">
    <property type="entry name" value="BINDING OXIDOREDUCTASE, PUTATIVE (AFU_ORTHOLOGUE AFUA_1G17690)-RELATED"/>
    <property type="match status" value="1"/>
</dbReference>
<dbReference type="AlphaFoldDB" id="A0A2T4CD81"/>
<keyword evidence="2" id="KW-0285">Flavoprotein</keyword>
<feature type="domain" description="FAD-binding PCMH-type" evidence="5">
    <location>
        <begin position="91"/>
        <end position="266"/>
    </location>
</feature>
<evidence type="ECO:0000256" key="1">
    <source>
        <dbReference type="ARBA" id="ARBA00005466"/>
    </source>
</evidence>
<proteinExistence type="inferred from homology"/>
<dbReference type="InterPro" id="IPR006094">
    <property type="entry name" value="Oxid_FAD_bind_N"/>
</dbReference>
<keyword evidence="4" id="KW-0560">Oxidoreductase</keyword>
<reference evidence="6 7" key="1">
    <citation type="submission" date="2016-07" db="EMBL/GenBank/DDBJ databases">
        <title>Multiple horizontal gene transfer events from other fungi enriched the ability of initially mycotrophic Trichoderma (Ascomycota) to feed on dead plant biomass.</title>
        <authorList>
            <consortium name="DOE Joint Genome Institute"/>
            <person name="Aerts A."/>
            <person name="Atanasova L."/>
            <person name="Chenthamara K."/>
            <person name="Zhang J."/>
            <person name="Grujic M."/>
            <person name="Henrissat B."/>
            <person name="Kuo A."/>
            <person name="Salamov A."/>
            <person name="Lipzen A."/>
            <person name="Labutti K."/>
            <person name="Barry K."/>
            <person name="Miao Y."/>
            <person name="Rahimi M.J."/>
            <person name="Shen Q."/>
            <person name="Grigoriev I.V."/>
            <person name="Kubicek C.P."/>
            <person name="Druzhinina I.S."/>
        </authorList>
    </citation>
    <scope>NUCLEOTIDE SEQUENCE [LARGE SCALE GENOMIC DNA]</scope>
    <source>
        <strain evidence="6 7">ATCC 18648</strain>
    </source>
</reference>
<dbReference type="GO" id="GO:0071949">
    <property type="term" value="F:FAD binding"/>
    <property type="evidence" value="ECO:0007669"/>
    <property type="project" value="InterPro"/>
</dbReference>
<keyword evidence="3" id="KW-0274">FAD</keyword>
<dbReference type="InterPro" id="IPR036318">
    <property type="entry name" value="FAD-bd_PCMH-like_sf"/>
</dbReference>
<sequence>MHGHETACLMPNHTATWPLSTIPHLLYTPITNLISHPPRHQPSPTPYNSPRIKSNMTTSHFKDTHLLTFPHTIPDPNSSAPALLSRWSDILVSSPPALIAAPNAEQDVVSAIAFARSNNLVVLPVAGRHGSAIPITPRTLYLDLRNFNAIRLDNLKDQVVVGGGVLTGDLIRHLAEEGYFTSAVNSDAVGVVGGLLGGGNSSVNGLVGWVSDSALSLRIVTAAGDILDVGSSSSADEEERALFNALCGVGHGLCVVLSATMRVYPLSSLGLSPASSEDPTPSIWSRTVILPPDAIDSAVNTFLAFAPPPEPMNMILAFSRGPPGTPLAGNPILVLTCTYYGPAKEAEASPAGASLRRPSLASRALKTDTAQIPFRRVNGHTEALNAHGGLKTMVAARIARLSPQALKDAYARFVAETDRYPDAARSAVMFHSSNPRKSTELGATPEHAGKFLEARTRGISVLGVLWCQEPATHEALAVFYDETLASLQKADEEDGLAPRTFPGAMRFLPGRRDLLTEEKLAELDRLHTKWNGDGLIWNPYKA</sequence>
<dbReference type="Proteomes" id="UP000240760">
    <property type="component" value="Unassembled WGS sequence"/>
</dbReference>
<dbReference type="PANTHER" id="PTHR42973:SF7">
    <property type="entry name" value="FAD-BINDING PCMH-TYPE DOMAIN-CONTAINING PROTEIN"/>
    <property type="match status" value="1"/>
</dbReference>
<dbReference type="EMBL" id="KZ679128">
    <property type="protein sequence ID" value="PTB79488.1"/>
    <property type="molecule type" value="Genomic_DNA"/>
</dbReference>
<dbReference type="InterPro" id="IPR050416">
    <property type="entry name" value="FAD-linked_Oxidoreductase"/>
</dbReference>
<accession>A0A2T4CD81</accession>
<dbReference type="Pfam" id="PF01565">
    <property type="entry name" value="FAD_binding_4"/>
    <property type="match status" value="1"/>
</dbReference>
<dbReference type="SUPFAM" id="SSF56176">
    <property type="entry name" value="FAD-binding/transporter-associated domain-like"/>
    <property type="match status" value="1"/>
</dbReference>
<protein>
    <submittedName>
        <fullName evidence="6">FAD-binding domain-containing protein</fullName>
    </submittedName>
</protein>
<evidence type="ECO:0000313" key="7">
    <source>
        <dbReference type="Proteomes" id="UP000240760"/>
    </source>
</evidence>
<dbReference type="STRING" id="983965.A0A2T4CD81"/>
<dbReference type="Gene3D" id="3.40.462.20">
    <property type="match status" value="1"/>
</dbReference>
<dbReference type="GO" id="GO:0016491">
    <property type="term" value="F:oxidoreductase activity"/>
    <property type="evidence" value="ECO:0007669"/>
    <property type="project" value="UniProtKB-KW"/>
</dbReference>
<evidence type="ECO:0000313" key="6">
    <source>
        <dbReference type="EMBL" id="PTB79488.1"/>
    </source>
</evidence>
<dbReference type="PROSITE" id="PS51387">
    <property type="entry name" value="FAD_PCMH"/>
    <property type="match status" value="1"/>
</dbReference>
<dbReference type="Gene3D" id="3.30.465.10">
    <property type="match status" value="1"/>
</dbReference>
<gene>
    <name evidence="6" type="ORF">M440DRAFT_1170881</name>
</gene>
<dbReference type="InterPro" id="IPR016166">
    <property type="entry name" value="FAD-bd_PCMH"/>
</dbReference>